<organism evidence="1 2">
    <name type="scientific">Aspergillus aculeatinus CBS 121060</name>
    <dbReference type="NCBI Taxonomy" id="1448322"/>
    <lineage>
        <taxon>Eukaryota</taxon>
        <taxon>Fungi</taxon>
        <taxon>Dikarya</taxon>
        <taxon>Ascomycota</taxon>
        <taxon>Pezizomycotina</taxon>
        <taxon>Eurotiomycetes</taxon>
        <taxon>Eurotiomycetidae</taxon>
        <taxon>Eurotiales</taxon>
        <taxon>Aspergillaceae</taxon>
        <taxon>Aspergillus</taxon>
        <taxon>Aspergillus subgen. Circumdati</taxon>
    </lineage>
</organism>
<dbReference type="Proteomes" id="UP000249661">
    <property type="component" value="Unassembled WGS sequence"/>
</dbReference>
<sequence>MEPRTIRWGILAGGALLDRRIYSLTWLFQTLYTTQIPPSKTSSSELSPPAPRVVASLLQSTHPQGWGNPTVVNKTATVVLTFPRDVTKGGNMFGIATTSFREANDIDGQGTSGPAVLIQGSKGELQVWPPIFRPTRTRLILADSTVEDRSWPQPGPGRAGAWYNRYSVAGMGAEGEGYGMFWEAEEAAMAVVEGRRRVVCSGLNESVLIMQVMDEVRRQNGLVYPSGIEAAD</sequence>
<reference evidence="1" key="1">
    <citation type="submission" date="2018-02" db="EMBL/GenBank/DDBJ databases">
        <title>The genomes of Aspergillus section Nigri reveals drivers in fungal speciation.</title>
        <authorList>
            <consortium name="DOE Joint Genome Institute"/>
            <person name="Vesth T.C."/>
            <person name="Nybo J."/>
            <person name="Theobald S."/>
            <person name="Brandl J."/>
            <person name="Frisvad J.C."/>
            <person name="Nielsen K.F."/>
            <person name="Lyhne E.K."/>
            <person name="Kogle M.E."/>
            <person name="Kuo A."/>
            <person name="Riley R."/>
            <person name="Clum A."/>
            <person name="Nolan M."/>
            <person name="Lipzen A."/>
            <person name="Salamov A."/>
            <person name="Henrissat B."/>
            <person name="Wiebenga A."/>
            <person name="De vries R.P."/>
            <person name="Grigoriev I.V."/>
            <person name="Mortensen U.H."/>
            <person name="Andersen M.R."/>
            <person name="Baker S.E."/>
        </authorList>
    </citation>
    <scope>NUCLEOTIDE SEQUENCE</scope>
    <source>
        <strain evidence="1">CBS 121060</strain>
    </source>
</reference>
<evidence type="ECO:0000313" key="1">
    <source>
        <dbReference type="EMBL" id="RAH64780.1"/>
    </source>
</evidence>
<keyword evidence="2" id="KW-1185">Reference proteome</keyword>
<dbReference type="EMBL" id="KZ825006">
    <property type="protein sequence ID" value="RAH64780.1"/>
    <property type="molecule type" value="Genomic_DNA"/>
</dbReference>
<evidence type="ECO:0000313" key="2">
    <source>
        <dbReference type="Proteomes" id="UP000249661"/>
    </source>
</evidence>
<gene>
    <name evidence="1" type="ORF">BO66DRAFT_406126</name>
</gene>
<protein>
    <submittedName>
        <fullName evidence="1">Uncharacterized protein</fullName>
    </submittedName>
</protein>
<proteinExistence type="predicted"/>
<accession>A0ACD1GU38</accession>
<name>A0ACD1GU38_9EURO</name>